<feature type="signal peptide" evidence="1">
    <location>
        <begin position="1"/>
        <end position="17"/>
    </location>
</feature>
<evidence type="ECO:0000256" key="1">
    <source>
        <dbReference type="SAM" id="SignalP"/>
    </source>
</evidence>
<dbReference type="AlphaFoldDB" id="A0A2N9JHG8"/>
<keyword evidence="4" id="KW-1185">Reference proteome</keyword>
<sequence length="711" mass="73445">MSIVTAAKTALATVVAAAALSACTGTSPAPTGDAAPPRDTAVLFQDALPSAPVDFTVLAATQNVIWASFNAPASMSGDRISLDGGGTWQRGIGQSSITRASGSNGRFGYAATNDELPIPYLMSPTDPAAAKALRWDDDGSRYLAVGVGAALSSNGTLATADSRRTVKFPTLPSGLVSPKHTYSFTGDAALAVRITTTSSGHDYAAMVDARTGKKAGVLTLPRTAQHRVQGSDLYSLSADATGLTLCRQPLPSGEAACRLVVAGDRSGTNPTLYQWGALSVIKDPAGAQPLLVEAGRVTPIALPEGTASWRGEGNGDPTRPLLRTVDAAGEPHHVRVGSDGSTAEWLTVPRVPQTPFSLEVTPTAVLGSWNGANRVWVRAMADGQLQPATWLPGQGVSGASGSRWLIWGGKATRTLYDAGQSVRTVKASALSGPYLGTESGVQHADGRQVSTTQALAQFGSLVAEKAPRSAGTGSRVSIRDLADASAKPTTVRLSKGDLSGNVYLWGDWVGSSDWSDTGDQQAVLRNHRTGATRAHQGALWQLGDGFAVLDLGSELAVWNFGTDDVIKLGTPFEPGAVAAWGDLIVYTTQAVIVVRRVPGVGTSQPRLLGAVTSGDATPESPWTAAIDTTKPLAAGNLTITDSTGLVVRTLPTPAAPDGSLRGLSWDGLDDAGQPLPKGTYTWTLIAFAVDTSGQVVNVTGTDAATGTIKRR</sequence>
<evidence type="ECO:0000313" key="4">
    <source>
        <dbReference type="Proteomes" id="UP000238164"/>
    </source>
</evidence>
<proteinExistence type="predicted"/>
<gene>
    <name evidence="3" type="ORF">MPLG2_1931</name>
</gene>
<dbReference type="Proteomes" id="UP000238164">
    <property type="component" value="Chromosome 1"/>
</dbReference>
<dbReference type="InterPro" id="IPR025965">
    <property type="entry name" value="FlgD/Vpr_Ig-like"/>
</dbReference>
<dbReference type="OrthoDB" id="3275941at2"/>
<keyword evidence="1" id="KW-0732">Signal</keyword>
<dbReference type="Pfam" id="PF13860">
    <property type="entry name" value="FlgD_ig"/>
    <property type="match status" value="1"/>
</dbReference>
<reference evidence="3 4" key="1">
    <citation type="submission" date="2018-02" db="EMBL/GenBank/DDBJ databases">
        <authorList>
            <person name="Cohen D.B."/>
            <person name="Kent A.D."/>
        </authorList>
    </citation>
    <scope>NUCLEOTIDE SEQUENCE [LARGE SCALE GENOMIC DNA]</scope>
    <source>
        <strain evidence="3">1</strain>
    </source>
</reference>
<protein>
    <recommendedName>
        <fullName evidence="2">FlgD/Vpr Ig-like domain-containing protein</fullName>
    </recommendedName>
</protein>
<dbReference type="EMBL" id="LT985188">
    <property type="protein sequence ID" value="SPD86961.1"/>
    <property type="molecule type" value="Genomic_DNA"/>
</dbReference>
<evidence type="ECO:0000259" key="2">
    <source>
        <dbReference type="Pfam" id="PF13860"/>
    </source>
</evidence>
<name>A0A2N9JHG8_9ACTN</name>
<accession>A0A2N9JHG8</accession>
<organism evidence="3 4">
    <name type="scientific">Micropruina glycogenica</name>
    <dbReference type="NCBI Taxonomy" id="75385"/>
    <lineage>
        <taxon>Bacteria</taxon>
        <taxon>Bacillati</taxon>
        <taxon>Actinomycetota</taxon>
        <taxon>Actinomycetes</taxon>
        <taxon>Propionibacteriales</taxon>
        <taxon>Nocardioidaceae</taxon>
        <taxon>Micropruina</taxon>
    </lineage>
</organism>
<dbReference type="RefSeq" id="WP_105185798.1">
    <property type="nucleotide sequence ID" value="NZ_BAAAGO010000032.1"/>
</dbReference>
<dbReference type="KEGG" id="mgg:MPLG2_1931"/>
<feature type="chain" id="PRO_5039317471" description="FlgD/Vpr Ig-like domain-containing protein" evidence="1">
    <location>
        <begin position="18"/>
        <end position="711"/>
    </location>
</feature>
<feature type="domain" description="FlgD/Vpr Ig-like" evidence="2">
    <location>
        <begin position="620"/>
        <end position="683"/>
    </location>
</feature>
<evidence type="ECO:0000313" key="3">
    <source>
        <dbReference type="EMBL" id="SPD86961.1"/>
    </source>
</evidence>
<dbReference type="Gene3D" id="2.60.40.4070">
    <property type="match status" value="1"/>
</dbReference>